<dbReference type="Proteomes" id="UP000075883">
    <property type="component" value="Unassembled WGS sequence"/>
</dbReference>
<evidence type="ECO:0000256" key="6">
    <source>
        <dbReference type="ARBA" id="ARBA00023157"/>
    </source>
</evidence>
<keyword evidence="9" id="KW-0472">Membrane</keyword>
<name>A0A182MJF4_9DIPT</name>
<feature type="domain" description="Peptidase S1" evidence="10">
    <location>
        <begin position="175"/>
        <end position="405"/>
    </location>
</feature>
<evidence type="ECO:0000313" key="11">
    <source>
        <dbReference type="EnsemblMetazoa" id="ACUA019751-PA"/>
    </source>
</evidence>
<dbReference type="EnsemblMetazoa" id="ACUA019751-RA">
    <property type="protein sequence ID" value="ACUA019751-PA"/>
    <property type="gene ID" value="ACUA019751"/>
</dbReference>
<dbReference type="GO" id="GO:0004252">
    <property type="term" value="F:serine-type endopeptidase activity"/>
    <property type="evidence" value="ECO:0007669"/>
    <property type="project" value="InterPro"/>
</dbReference>
<comment type="similarity">
    <text evidence="8">Belongs to the peptidase S1 family. CLIP subfamily.</text>
</comment>
<dbReference type="GO" id="GO:0005576">
    <property type="term" value="C:extracellular region"/>
    <property type="evidence" value="ECO:0007669"/>
    <property type="project" value="UniProtKB-SubCell"/>
</dbReference>
<dbReference type="SMART" id="SM00020">
    <property type="entry name" value="Tryp_SPc"/>
    <property type="match status" value="1"/>
</dbReference>
<accession>A0A182MJF4</accession>
<evidence type="ECO:0000256" key="9">
    <source>
        <dbReference type="SAM" id="Phobius"/>
    </source>
</evidence>
<keyword evidence="3" id="KW-0399">Innate immunity</keyword>
<evidence type="ECO:0000256" key="1">
    <source>
        <dbReference type="ARBA" id="ARBA00004613"/>
    </source>
</evidence>
<dbReference type="GO" id="GO:0006508">
    <property type="term" value="P:proteolysis"/>
    <property type="evidence" value="ECO:0007669"/>
    <property type="project" value="InterPro"/>
</dbReference>
<evidence type="ECO:0000256" key="2">
    <source>
        <dbReference type="ARBA" id="ARBA00022525"/>
    </source>
</evidence>
<dbReference type="InterPro" id="IPR001254">
    <property type="entry name" value="Trypsin_dom"/>
</dbReference>
<evidence type="ECO:0000256" key="8">
    <source>
        <dbReference type="ARBA" id="ARBA00024195"/>
    </source>
</evidence>
<dbReference type="SUPFAM" id="SSF50494">
    <property type="entry name" value="Trypsin-like serine proteases"/>
    <property type="match status" value="2"/>
</dbReference>
<dbReference type="EMBL" id="AXCM01009026">
    <property type="status" value="NOT_ANNOTATED_CDS"/>
    <property type="molecule type" value="Genomic_DNA"/>
</dbReference>
<evidence type="ECO:0000256" key="7">
    <source>
        <dbReference type="ARBA" id="ARBA00023180"/>
    </source>
</evidence>
<reference evidence="12" key="1">
    <citation type="submission" date="2013-09" db="EMBL/GenBank/DDBJ databases">
        <title>The Genome Sequence of Anopheles culicifacies species A.</title>
        <authorList>
            <consortium name="The Broad Institute Genomics Platform"/>
            <person name="Neafsey D.E."/>
            <person name="Besansky N."/>
            <person name="Howell P."/>
            <person name="Walton C."/>
            <person name="Young S.K."/>
            <person name="Zeng Q."/>
            <person name="Gargeya S."/>
            <person name="Fitzgerald M."/>
            <person name="Haas B."/>
            <person name="Abouelleil A."/>
            <person name="Allen A.W."/>
            <person name="Alvarado L."/>
            <person name="Arachchi H.M."/>
            <person name="Berlin A.M."/>
            <person name="Chapman S.B."/>
            <person name="Gainer-Dewar J."/>
            <person name="Goldberg J."/>
            <person name="Griggs A."/>
            <person name="Gujja S."/>
            <person name="Hansen M."/>
            <person name="Howarth C."/>
            <person name="Imamovic A."/>
            <person name="Ireland A."/>
            <person name="Larimer J."/>
            <person name="McCowan C."/>
            <person name="Murphy C."/>
            <person name="Pearson M."/>
            <person name="Poon T.W."/>
            <person name="Priest M."/>
            <person name="Roberts A."/>
            <person name="Saif S."/>
            <person name="Shea T."/>
            <person name="Sisk P."/>
            <person name="Sykes S."/>
            <person name="Wortman J."/>
            <person name="Nusbaum C."/>
            <person name="Birren B."/>
        </authorList>
    </citation>
    <scope>NUCLEOTIDE SEQUENCE [LARGE SCALE GENOMIC DNA]</scope>
    <source>
        <strain evidence="12">A-37</strain>
    </source>
</reference>
<sequence length="410" mass="45557">MRNIATIRLDHPATFNKFVQPIRLPSLSDYRTYELMEGTNVGSYSGSSKYVRNQVMANSDCHEQHPYEYIYAYNICTNSFLINYCLTVQPGSESNQFEQPEYKLVAAGKHPTVFRESLSSPDSSWGWSRALKMQFCALVVVLGVVVVVSAAASNVQPLPTMVLENLNQKIQPHVAVANNLSTYGYNAYPGQFPYHVRLLIQFGVDTSAAINAGSLITPNYVLTMKRDLKWNMELGDLHGNAFLGVDYGGSEEGEQQISFSESGVQLHPTYDIATIRLDHPAALSRFVQPIRLPRLTDTRTYELMEGTNVGRSRGPSLYVRNQVLSSVECGKQNPAVSYYSYNMCTNSYLGGAFCAGVYGSGLTVEDENGPILVGISISMYICEINLPTKYLRVTGLHDWISANSNYAYDL</sequence>
<keyword evidence="4" id="KW-0732">Signal</keyword>
<dbReference type="PROSITE" id="PS50240">
    <property type="entry name" value="TRYPSIN_DOM"/>
    <property type="match status" value="1"/>
</dbReference>
<evidence type="ECO:0000259" key="10">
    <source>
        <dbReference type="PROSITE" id="PS50240"/>
    </source>
</evidence>
<keyword evidence="2" id="KW-0964">Secreted</keyword>
<keyword evidence="9" id="KW-0812">Transmembrane</keyword>
<dbReference type="VEuPathDB" id="VectorBase:ACUA019751"/>
<dbReference type="InterPro" id="IPR043504">
    <property type="entry name" value="Peptidase_S1_PA_chymotrypsin"/>
</dbReference>
<keyword evidence="12" id="KW-1185">Reference proteome</keyword>
<dbReference type="PANTHER" id="PTHR24256">
    <property type="entry name" value="TRYPTASE-RELATED"/>
    <property type="match status" value="1"/>
</dbReference>
<feature type="transmembrane region" description="Helical" evidence="9">
    <location>
        <begin position="135"/>
        <end position="152"/>
    </location>
</feature>
<comment type="subcellular location">
    <subcellularLocation>
        <location evidence="1">Secreted</location>
    </subcellularLocation>
</comment>
<evidence type="ECO:0000256" key="3">
    <source>
        <dbReference type="ARBA" id="ARBA00022588"/>
    </source>
</evidence>
<dbReference type="Pfam" id="PF00089">
    <property type="entry name" value="Trypsin"/>
    <property type="match status" value="1"/>
</dbReference>
<dbReference type="GO" id="GO:0045087">
    <property type="term" value="P:innate immune response"/>
    <property type="evidence" value="ECO:0007669"/>
    <property type="project" value="UniProtKB-KW"/>
</dbReference>
<protein>
    <recommendedName>
        <fullName evidence="10">Peptidase S1 domain-containing protein</fullName>
    </recommendedName>
</protein>
<reference evidence="11" key="2">
    <citation type="submission" date="2020-05" db="UniProtKB">
        <authorList>
            <consortium name="EnsemblMetazoa"/>
        </authorList>
    </citation>
    <scope>IDENTIFICATION</scope>
    <source>
        <strain evidence="11">A-37</strain>
    </source>
</reference>
<keyword evidence="6" id="KW-1015">Disulfide bond</keyword>
<dbReference type="Gene3D" id="2.40.10.10">
    <property type="entry name" value="Trypsin-like serine proteases"/>
    <property type="match status" value="2"/>
</dbReference>
<dbReference type="InterPro" id="IPR009003">
    <property type="entry name" value="Peptidase_S1_PA"/>
</dbReference>
<proteinExistence type="inferred from homology"/>
<organism evidence="11 12">
    <name type="scientific">Anopheles culicifacies</name>
    <dbReference type="NCBI Taxonomy" id="139723"/>
    <lineage>
        <taxon>Eukaryota</taxon>
        <taxon>Metazoa</taxon>
        <taxon>Ecdysozoa</taxon>
        <taxon>Arthropoda</taxon>
        <taxon>Hexapoda</taxon>
        <taxon>Insecta</taxon>
        <taxon>Pterygota</taxon>
        <taxon>Neoptera</taxon>
        <taxon>Endopterygota</taxon>
        <taxon>Diptera</taxon>
        <taxon>Nematocera</taxon>
        <taxon>Culicoidea</taxon>
        <taxon>Culicidae</taxon>
        <taxon>Anophelinae</taxon>
        <taxon>Anopheles</taxon>
        <taxon>culicifacies species complex</taxon>
    </lineage>
</organism>
<dbReference type="STRING" id="139723.A0A182MJF4"/>
<keyword evidence="7" id="KW-0325">Glycoprotein</keyword>
<dbReference type="InterPro" id="IPR051487">
    <property type="entry name" value="Ser/Thr_Proteases_Immune/Dev"/>
</dbReference>
<evidence type="ECO:0000256" key="5">
    <source>
        <dbReference type="ARBA" id="ARBA00022859"/>
    </source>
</evidence>
<keyword evidence="9" id="KW-1133">Transmembrane helix</keyword>
<dbReference type="AlphaFoldDB" id="A0A182MJF4"/>
<evidence type="ECO:0000313" key="12">
    <source>
        <dbReference type="Proteomes" id="UP000075883"/>
    </source>
</evidence>
<keyword evidence="5" id="KW-0391">Immunity</keyword>
<evidence type="ECO:0000256" key="4">
    <source>
        <dbReference type="ARBA" id="ARBA00022729"/>
    </source>
</evidence>